<name>A0ABU1CIR8_9GAMM</name>
<dbReference type="Proteomes" id="UP001233535">
    <property type="component" value="Unassembled WGS sequence"/>
</dbReference>
<evidence type="ECO:0000313" key="1">
    <source>
        <dbReference type="EMBL" id="MDR0184842.1"/>
    </source>
</evidence>
<protein>
    <submittedName>
        <fullName evidence="1">Uncharacterized protein</fullName>
    </submittedName>
</protein>
<dbReference type="RefSeq" id="WP_309263957.1">
    <property type="nucleotide sequence ID" value="NZ_JARUHG010000008.1"/>
</dbReference>
<gene>
    <name evidence="1" type="ORF">P8609_17945</name>
</gene>
<reference evidence="1 2" key="1">
    <citation type="submission" date="2023-04" db="EMBL/GenBank/DDBJ databases">
        <title>Lysobacter sp. strain UC isolated from soil sample.</title>
        <authorList>
            <person name="Choksket S."/>
            <person name="Harshvardhan F."/>
            <person name="Rana R."/>
            <person name="Patil P.B."/>
            <person name="Korpole S."/>
        </authorList>
    </citation>
    <scope>NUCLEOTIDE SEQUENCE [LARGE SCALE GENOMIC DNA]</scope>
    <source>
        <strain evidence="1 2">UC</strain>
    </source>
</reference>
<comment type="caution">
    <text evidence="1">The sequence shown here is derived from an EMBL/GenBank/DDBJ whole genome shotgun (WGS) entry which is preliminary data.</text>
</comment>
<keyword evidence="2" id="KW-1185">Reference proteome</keyword>
<dbReference type="EMBL" id="JARUHG010000008">
    <property type="protein sequence ID" value="MDR0184842.1"/>
    <property type="molecule type" value="Genomic_DNA"/>
</dbReference>
<organism evidence="1 2">
    <name type="scientific">Lysobacter arvi</name>
    <dbReference type="NCBI Taxonomy" id="3038776"/>
    <lineage>
        <taxon>Bacteria</taxon>
        <taxon>Pseudomonadati</taxon>
        <taxon>Pseudomonadota</taxon>
        <taxon>Gammaproteobacteria</taxon>
        <taxon>Lysobacterales</taxon>
        <taxon>Lysobacteraceae</taxon>
        <taxon>Lysobacter</taxon>
    </lineage>
</organism>
<sequence length="62" mass="6793">MNALTTFAPSAKSVPASPLALMNAPSRNHRERDFGVGYGASSGYASNRRYTTDWAPPRFRFA</sequence>
<evidence type="ECO:0000313" key="2">
    <source>
        <dbReference type="Proteomes" id="UP001233535"/>
    </source>
</evidence>
<accession>A0ABU1CIR8</accession>
<proteinExistence type="predicted"/>